<feature type="transmembrane region" description="Helical" evidence="1">
    <location>
        <begin position="175"/>
        <end position="195"/>
    </location>
</feature>
<dbReference type="EMBL" id="JAPEVG010000149">
    <property type="protein sequence ID" value="KAJ8480958.1"/>
    <property type="molecule type" value="Genomic_DNA"/>
</dbReference>
<feature type="transmembrane region" description="Helical" evidence="1">
    <location>
        <begin position="65"/>
        <end position="91"/>
    </location>
</feature>
<feature type="transmembrane region" description="Helical" evidence="1">
    <location>
        <begin position="144"/>
        <end position="163"/>
    </location>
</feature>
<name>A0AAD7XCT5_9APHY</name>
<keyword evidence="1" id="KW-0472">Membrane</keyword>
<gene>
    <name evidence="2" type="ORF">ONZ51_g6305</name>
</gene>
<feature type="transmembrane region" description="Helical" evidence="1">
    <location>
        <begin position="111"/>
        <end position="132"/>
    </location>
</feature>
<keyword evidence="1" id="KW-1133">Transmembrane helix</keyword>
<dbReference type="AlphaFoldDB" id="A0AAD7XCT5"/>
<evidence type="ECO:0000256" key="1">
    <source>
        <dbReference type="SAM" id="Phobius"/>
    </source>
</evidence>
<keyword evidence="1" id="KW-0812">Transmembrane</keyword>
<sequence length="329" mass="36563">MDPPNTNGIQYDQYALTTMRQFLASAIVSFLIESVLFGAFTVTYTQGTWSLLRIGSRSKPSRREWAVSLASTVMLILALGHLILSLQYLLYGFVTRSGSLESVYAALDDSFLNPKLGVYITQMLIGDMFMMYRLFIVWNRRKRVIIAPAILTTVGAVTGYWSLIEGSVLEFNGSPIIFCVTSIFTNVLSTARMVAEAIVQSAAIYTVASTSLLVTYFVSPNVGYLSCLNIFPSLIGLVFSFIVLRVAKRRPKQDLDSMPWQTQRNTRLDEGDERIPTVPMTRRSGVLLTPPVQIHLSPLSSSADTLPVARSDFGSVVNIHQKPQVLERL</sequence>
<accession>A0AAD7XCT5</accession>
<feature type="transmembrane region" description="Helical" evidence="1">
    <location>
        <begin position="202"/>
        <end position="218"/>
    </location>
</feature>
<proteinExistence type="predicted"/>
<comment type="caution">
    <text evidence="2">The sequence shown here is derived from an EMBL/GenBank/DDBJ whole genome shotgun (WGS) entry which is preliminary data.</text>
</comment>
<keyword evidence="3" id="KW-1185">Reference proteome</keyword>
<organism evidence="2 3">
    <name type="scientific">Trametes cubensis</name>
    <dbReference type="NCBI Taxonomy" id="1111947"/>
    <lineage>
        <taxon>Eukaryota</taxon>
        <taxon>Fungi</taxon>
        <taxon>Dikarya</taxon>
        <taxon>Basidiomycota</taxon>
        <taxon>Agaricomycotina</taxon>
        <taxon>Agaricomycetes</taxon>
        <taxon>Polyporales</taxon>
        <taxon>Polyporaceae</taxon>
        <taxon>Trametes</taxon>
    </lineage>
</organism>
<protein>
    <submittedName>
        <fullName evidence="2">Uncharacterized protein</fullName>
    </submittedName>
</protein>
<evidence type="ECO:0000313" key="3">
    <source>
        <dbReference type="Proteomes" id="UP001215151"/>
    </source>
</evidence>
<feature type="transmembrane region" description="Helical" evidence="1">
    <location>
        <begin position="22"/>
        <end position="44"/>
    </location>
</feature>
<evidence type="ECO:0000313" key="2">
    <source>
        <dbReference type="EMBL" id="KAJ8480958.1"/>
    </source>
</evidence>
<reference evidence="2" key="1">
    <citation type="submission" date="2022-11" db="EMBL/GenBank/DDBJ databases">
        <title>Genome Sequence of Cubamyces cubensis.</title>
        <authorList>
            <person name="Buettner E."/>
        </authorList>
    </citation>
    <scope>NUCLEOTIDE SEQUENCE</scope>
    <source>
        <strain evidence="2">MPL-01</strain>
    </source>
</reference>
<feature type="transmembrane region" description="Helical" evidence="1">
    <location>
        <begin position="230"/>
        <end position="247"/>
    </location>
</feature>
<dbReference type="Proteomes" id="UP001215151">
    <property type="component" value="Unassembled WGS sequence"/>
</dbReference>